<dbReference type="EMBL" id="CAJNOC010000845">
    <property type="protein sequence ID" value="CAF0809186.1"/>
    <property type="molecule type" value="Genomic_DNA"/>
</dbReference>
<feature type="non-terminal residue" evidence="1">
    <location>
        <position position="148"/>
    </location>
</feature>
<sequence>YCQGFNFNENLDFLDFKNYHSSSDDENVVQHPDIKAKKRKSKYKKRVYIEEFNHPTCEFDEEELETLQFLHEFENLNKKLSILEDNICENVIKANNLSKQSVNFNSNHLKVIEEFFPQHSLFYVPNRAARWLIINRLTEWLKENLADD</sequence>
<evidence type="ECO:0000313" key="2">
    <source>
        <dbReference type="Proteomes" id="UP000663879"/>
    </source>
</evidence>
<accession>A0A813T8U6</accession>
<comment type="caution">
    <text evidence="1">The sequence shown here is derived from an EMBL/GenBank/DDBJ whole genome shotgun (WGS) entry which is preliminary data.</text>
</comment>
<name>A0A813T8U6_9BILA</name>
<proteinExistence type="predicted"/>
<reference evidence="1" key="1">
    <citation type="submission" date="2021-02" db="EMBL/GenBank/DDBJ databases">
        <authorList>
            <person name="Nowell W R."/>
        </authorList>
    </citation>
    <scope>NUCLEOTIDE SEQUENCE</scope>
    <source>
        <strain evidence="1">Ploen Becks lab</strain>
    </source>
</reference>
<evidence type="ECO:0000313" key="1">
    <source>
        <dbReference type="EMBL" id="CAF0809186.1"/>
    </source>
</evidence>
<organism evidence="1 2">
    <name type="scientific">Brachionus calyciflorus</name>
    <dbReference type="NCBI Taxonomy" id="104777"/>
    <lineage>
        <taxon>Eukaryota</taxon>
        <taxon>Metazoa</taxon>
        <taxon>Spiralia</taxon>
        <taxon>Gnathifera</taxon>
        <taxon>Rotifera</taxon>
        <taxon>Eurotatoria</taxon>
        <taxon>Monogononta</taxon>
        <taxon>Pseudotrocha</taxon>
        <taxon>Ploima</taxon>
        <taxon>Brachionidae</taxon>
        <taxon>Brachionus</taxon>
    </lineage>
</organism>
<dbReference type="Proteomes" id="UP000663879">
    <property type="component" value="Unassembled WGS sequence"/>
</dbReference>
<keyword evidence="2" id="KW-1185">Reference proteome</keyword>
<dbReference type="AlphaFoldDB" id="A0A813T8U6"/>
<gene>
    <name evidence="1" type="ORF">OXX778_LOCUS6883</name>
</gene>
<protein>
    <submittedName>
        <fullName evidence="1">Uncharacterized protein</fullName>
    </submittedName>
</protein>